<reference evidence="1" key="1">
    <citation type="submission" date="2023-03" db="EMBL/GenBank/DDBJ databases">
        <title>Chitinimonas shenzhenensis gen. nov., sp. nov., a novel member of family Burkholderiaceae isolated from activated sludge collected in Shen Zhen, China.</title>
        <authorList>
            <person name="Wang X."/>
        </authorList>
    </citation>
    <scope>NUCLEOTIDE SEQUENCE</scope>
    <source>
        <strain evidence="1">DQS-5</strain>
    </source>
</reference>
<keyword evidence="2" id="KW-1185">Reference proteome</keyword>
<sequence length="130" mass="14849">MDFKKLYMTDPAKAQGVWTEPDASGARYLIARYGHQARARAEKLQAPYKRQFDNGSASPELRHQLLAQCLAETVLLDWDALQIDGKTVAYSREAARQLLEQHEDFADFILKQAVDKANFDYEQEQATVKN</sequence>
<organism evidence="1 2">
    <name type="scientific">Parachitinimonas caeni</name>
    <dbReference type="NCBI Taxonomy" id="3031301"/>
    <lineage>
        <taxon>Bacteria</taxon>
        <taxon>Pseudomonadati</taxon>
        <taxon>Pseudomonadota</taxon>
        <taxon>Betaproteobacteria</taxon>
        <taxon>Neisseriales</taxon>
        <taxon>Chitinibacteraceae</taxon>
        <taxon>Parachitinimonas</taxon>
    </lineage>
</organism>
<dbReference type="EMBL" id="JARRAF010000008">
    <property type="protein sequence ID" value="MDK2124149.1"/>
    <property type="molecule type" value="Genomic_DNA"/>
</dbReference>
<proteinExistence type="predicted"/>
<name>A0ABT7DWE9_9NEIS</name>
<protein>
    <submittedName>
        <fullName evidence="1">Uncharacterized protein</fullName>
    </submittedName>
</protein>
<dbReference type="RefSeq" id="WP_284100459.1">
    <property type="nucleotide sequence ID" value="NZ_JARRAF010000008.1"/>
</dbReference>
<evidence type="ECO:0000313" key="1">
    <source>
        <dbReference type="EMBL" id="MDK2124149.1"/>
    </source>
</evidence>
<evidence type="ECO:0000313" key="2">
    <source>
        <dbReference type="Proteomes" id="UP001172778"/>
    </source>
</evidence>
<gene>
    <name evidence="1" type="ORF">PZA18_08825</name>
</gene>
<comment type="caution">
    <text evidence="1">The sequence shown here is derived from an EMBL/GenBank/DDBJ whole genome shotgun (WGS) entry which is preliminary data.</text>
</comment>
<dbReference type="Proteomes" id="UP001172778">
    <property type="component" value="Unassembled WGS sequence"/>
</dbReference>
<accession>A0ABT7DWE9</accession>